<evidence type="ECO:0000313" key="2">
    <source>
        <dbReference type="Proteomes" id="UP000004893"/>
    </source>
</evidence>
<dbReference type="STRING" id="553973.CLOHYLEM_04882"/>
<name>C0BYJ3_9FIRM</name>
<accession>C0BYJ3</accession>
<reference evidence="1" key="1">
    <citation type="submission" date="2009-02" db="EMBL/GenBank/DDBJ databases">
        <authorList>
            <person name="Fulton L."/>
            <person name="Clifton S."/>
            <person name="Fulton B."/>
            <person name="Xu J."/>
            <person name="Minx P."/>
            <person name="Pepin K.H."/>
            <person name="Johnson M."/>
            <person name="Bhonagiri V."/>
            <person name="Nash W.E."/>
            <person name="Mardis E.R."/>
            <person name="Wilson R.K."/>
        </authorList>
    </citation>
    <scope>NUCLEOTIDE SEQUENCE [LARGE SCALE GENOMIC DNA]</scope>
    <source>
        <strain evidence="1">DSM 15053</strain>
    </source>
</reference>
<organism evidence="1 2">
    <name type="scientific">[Clostridium] hylemonae DSM 15053</name>
    <dbReference type="NCBI Taxonomy" id="553973"/>
    <lineage>
        <taxon>Bacteria</taxon>
        <taxon>Bacillati</taxon>
        <taxon>Bacillota</taxon>
        <taxon>Clostridia</taxon>
        <taxon>Lachnospirales</taxon>
        <taxon>Lachnospiraceae</taxon>
    </lineage>
</organism>
<dbReference type="Proteomes" id="UP000004893">
    <property type="component" value="Unassembled WGS sequence"/>
</dbReference>
<dbReference type="OrthoDB" id="2738at2"/>
<dbReference type="AlphaFoldDB" id="C0BYJ3"/>
<evidence type="ECO:0000313" key="1">
    <source>
        <dbReference type="EMBL" id="EEG74921.1"/>
    </source>
</evidence>
<dbReference type="EMBL" id="ABYI02000018">
    <property type="protein sequence ID" value="EEG74921.1"/>
    <property type="molecule type" value="Genomic_DNA"/>
</dbReference>
<proteinExistence type="predicted"/>
<dbReference type="HOGENOM" id="CLU_523473_0_0_9"/>
<dbReference type="RefSeq" id="WP_006442214.1">
    <property type="nucleotide sequence ID" value="NZ_CP036524.1"/>
</dbReference>
<reference evidence="1" key="2">
    <citation type="submission" date="2013-06" db="EMBL/GenBank/DDBJ databases">
        <title>Draft genome sequence of Clostridium hylemonae (DSM 15053).</title>
        <authorList>
            <person name="Sudarsanam P."/>
            <person name="Ley R."/>
            <person name="Guruge J."/>
            <person name="Turnbaugh P.J."/>
            <person name="Mahowald M."/>
            <person name="Liep D."/>
            <person name="Gordon J."/>
        </authorList>
    </citation>
    <scope>NUCLEOTIDE SEQUENCE</scope>
    <source>
        <strain evidence="1">DSM 15053</strain>
    </source>
</reference>
<keyword evidence="2" id="KW-1185">Reference proteome</keyword>
<sequence length="520" mass="59192">MREPKTNFAMLLRLLGARPCDVCEAVGADKSLVSRWCNGKQKLMPGHGWVDKVADYLILLDGRLREPVLREVLAAYYPDETLDTPELQRVVLLEWLAAMGHLPAQQQTDRPGLAGLVMARAAALSTPQPAPAPVEPPQPLPMKNAVVYGRKGVQGSALQYLDLVLAQTEPQEILYVCPEGLDMYTRDEKFGAVLMDRLMEVFAAGHTLSVVLRTDYKMTDVSAFSGRWLVAHLLGYVRSYYFDEFHKTYDEKMLVVVRDKMAMKVTDNRLTDDSGVYTAIYFDKPTVEQIWQESAGYQSRSKQRFHYHLFEQPDGYLRGVTPLPDRAHYQFVRLPHFGIKGAEWGQEDFNITDAEREKLLLDFSPLCVPASYYEAQTPVRYLYCEDDIEDALLKSRHVCPELTAMLGRRVVMTTQTLVDRLALLKKMLEQKKDFEVCFVRDEHFKKLTMQIACWGDVAAIGWIAGGKSTACKDYTNTNALTGFCESIWAKIPNIMKSRRAALRKLDTWLKKAAKYGYRVE</sequence>
<protein>
    <submittedName>
        <fullName evidence="1">Uncharacterized protein</fullName>
    </submittedName>
</protein>
<comment type="caution">
    <text evidence="1">The sequence shown here is derived from an EMBL/GenBank/DDBJ whole genome shotgun (WGS) entry which is preliminary data.</text>
</comment>
<gene>
    <name evidence="1" type="ORF">CLOHYLEM_04882</name>
</gene>